<reference evidence="2 3" key="1">
    <citation type="journal article" date="2016" name="Nat. Commun.">
        <title>Thousands of microbial genomes shed light on interconnected biogeochemical processes in an aquifer system.</title>
        <authorList>
            <person name="Anantharaman K."/>
            <person name="Brown C.T."/>
            <person name="Hug L.A."/>
            <person name="Sharon I."/>
            <person name="Castelle C.J."/>
            <person name="Probst A.J."/>
            <person name="Thomas B.C."/>
            <person name="Singh A."/>
            <person name="Wilkins M.J."/>
            <person name="Karaoz U."/>
            <person name="Brodie E.L."/>
            <person name="Williams K.H."/>
            <person name="Hubbard S.S."/>
            <person name="Banfield J.F."/>
        </authorList>
    </citation>
    <scope>NUCLEOTIDE SEQUENCE [LARGE SCALE GENOMIC DNA]</scope>
</reference>
<dbReference type="InterPro" id="IPR029044">
    <property type="entry name" value="Nucleotide-diphossugar_trans"/>
</dbReference>
<dbReference type="Gene3D" id="3.90.550.10">
    <property type="entry name" value="Spore Coat Polysaccharide Biosynthesis Protein SpsA, Chain A"/>
    <property type="match status" value="1"/>
</dbReference>
<feature type="domain" description="Glycosyltransferase 2-like" evidence="1">
    <location>
        <begin position="4"/>
        <end position="138"/>
    </location>
</feature>
<protein>
    <recommendedName>
        <fullName evidence="1">Glycosyltransferase 2-like domain-containing protein</fullName>
    </recommendedName>
</protein>
<gene>
    <name evidence="2" type="ORF">A3C71_01745</name>
</gene>
<proteinExistence type="predicted"/>
<dbReference type="Pfam" id="PF00535">
    <property type="entry name" value="Glycos_transf_2"/>
    <property type="match status" value="1"/>
</dbReference>
<dbReference type="SUPFAM" id="SSF53448">
    <property type="entry name" value="Nucleotide-diphospho-sugar transferases"/>
    <property type="match status" value="1"/>
</dbReference>
<sequence length="278" mass="32172">MPLSIIIVNYKNLELLKLCLKSIREHLAGENLEYEVLVIDSEAQPDTELVLTESFSAVRYIPFQKNIGYAGGVNCGIKNSTGRFVLILNPDIVVAKGAIPKMMGHLKNHPEVGMIGPRLLGFNGKVQNSRFSFYRPSTIVYRRTFLGKSFFGQKELSRFNLDNSHPTEPIYPDWIMGSAILTTRQAVEKVGLMDERFFLYFEDVDWARRFWENGLKVQYFPEAVMMHYHQRSSRAGFDFFDFFLRREARWHIASALKYFLKHGWKYKSGEKIMSSSSL</sequence>
<dbReference type="InterPro" id="IPR001173">
    <property type="entry name" value="Glyco_trans_2-like"/>
</dbReference>
<name>A0A1F8FH53_9BACT</name>
<dbReference type="EMBL" id="MGJT01000017">
    <property type="protein sequence ID" value="OGN12475.1"/>
    <property type="molecule type" value="Genomic_DNA"/>
</dbReference>
<dbReference type="PANTHER" id="PTHR43179">
    <property type="entry name" value="RHAMNOSYLTRANSFERASE WBBL"/>
    <property type="match status" value="1"/>
</dbReference>
<dbReference type="Proteomes" id="UP000178197">
    <property type="component" value="Unassembled WGS sequence"/>
</dbReference>
<dbReference type="AlphaFoldDB" id="A0A1F8FH53"/>
<comment type="caution">
    <text evidence="2">The sequence shown here is derived from an EMBL/GenBank/DDBJ whole genome shotgun (WGS) entry which is preliminary data.</text>
</comment>
<evidence type="ECO:0000313" key="2">
    <source>
        <dbReference type="EMBL" id="OGN12475.1"/>
    </source>
</evidence>
<dbReference type="CDD" id="cd04186">
    <property type="entry name" value="GT_2_like_c"/>
    <property type="match status" value="1"/>
</dbReference>
<evidence type="ECO:0000313" key="3">
    <source>
        <dbReference type="Proteomes" id="UP000178197"/>
    </source>
</evidence>
<dbReference type="PANTHER" id="PTHR43179:SF7">
    <property type="entry name" value="RHAMNOSYLTRANSFERASE WBBL"/>
    <property type="match status" value="1"/>
</dbReference>
<evidence type="ECO:0000259" key="1">
    <source>
        <dbReference type="Pfam" id="PF00535"/>
    </source>
</evidence>
<accession>A0A1F8FH53</accession>
<organism evidence="2 3">
    <name type="scientific">Candidatus Yanofskybacteria bacterium RIFCSPHIGHO2_02_FULL_43_15c</name>
    <dbReference type="NCBI Taxonomy" id="1802679"/>
    <lineage>
        <taxon>Bacteria</taxon>
        <taxon>Candidatus Yanofskyibacteriota</taxon>
    </lineage>
</organism>